<keyword evidence="4" id="KW-1185">Reference proteome</keyword>
<gene>
    <name evidence="3" type="ORF">F7725_025510</name>
</gene>
<feature type="region of interest" description="Disordered" evidence="1">
    <location>
        <begin position="140"/>
        <end position="199"/>
    </location>
</feature>
<dbReference type="PANTHER" id="PTHR31025">
    <property type="entry name" value="SI:CH211-196P9.1-RELATED"/>
    <property type="match status" value="1"/>
</dbReference>
<evidence type="ECO:0000313" key="3">
    <source>
        <dbReference type="EMBL" id="KAF3834306.1"/>
    </source>
</evidence>
<dbReference type="EMBL" id="JAAKFY010000026">
    <property type="protein sequence ID" value="KAF3834306.1"/>
    <property type="molecule type" value="Genomic_DNA"/>
</dbReference>
<dbReference type="Gene3D" id="3.30.160.60">
    <property type="entry name" value="Classic Zinc Finger"/>
    <property type="match status" value="1"/>
</dbReference>
<evidence type="ECO:0000256" key="1">
    <source>
        <dbReference type="SAM" id="MobiDB-lite"/>
    </source>
</evidence>
<feature type="non-terminal residue" evidence="3">
    <location>
        <position position="1"/>
    </location>
</feature>
<sequence>MRWSCKCCHYSSQSQRTLIVHYKLKHCHQARNCPLPCTVCSFRTESSLKKHLTRDHSQARSTQVTSRLNCELCNFSETCSDTQYFAHLKIHIHNKETVKCPFKDCSFSPACTSKKHHLCTVDDFRTNLYQICAQVTSNSESTGFEETNSDQRGPGETRGKRNKVKKPRRSETNFFPDLPQGRDQQDLEEEREKMAQEMRKTTPNLAFIDDAMNATYALRRQELVEEEPPVAEMKVRWPALFTERQIVKEFTRLMSMDLNSLYEGLDSHLQKFLQLFRSKRFEGIKEMTSLMESLDKDASNQRTRAAVLQGLPWYMRENPSTIMKMCEPTDPEEDVIKGMVIGILLVVEDVKEPLPASYNDVALVIEERI</sequence>
<feature type="domain" description="C2H2-type" evidence="2">
    <location>
        <begin position="68"/>
        <end position="91"/>
    </location>
</feature>
<accession>A0A7J5XBC4</accession>
<feature type="domain" description="C2H2-type" evidence="2">
    <location>
        <begin position="35"/>
        <end position="56"/>
    </location>
</feature>
<dbReference type="AlphaFoldDB" id="A0A7J5XBC4"/>
<protein>
    <recommendedName>
        <fullName evidence="2">C2H2-type domain-containing protein</fullName>
    </recommendedName>
</protein>
<dbReference type="PANTHER" id="PTHR31025:SF25">
    <property type="entry name" value="ZINC FINGER (C2H2)-60"/>
    <property type="match status" value="1"/>
</dbReference>
<proteinExistence type="predicted"/>
<dbReference type="Proteomes" id="UP000518266">
    <property type="component" value="Unassembled WGS sequence"/>
</dbReference>
<organism evidence="3 4">
    <name type="scientific">Dissostichus mawsoni</name>
    <name type="common">Antarctic cod</name>
    <dbReference type="NCBI Taxonomy" id="36200"/>
    <lineage>
        <taxon>Eukaryota</taxon>
        <taxon>Metazoa</taxon>
        <taxon>Chordata</taxon>
        <taxon>Craniata</taxon>
        <taxon>Vertebrata</taxon>
        <taxon>Euteleostomi</taxon>
        <taxon>Actinopterygii</taxon>
        <taxon>Neopterygii</taxon>
        <taxon>Teleostei</taxon>
        <taxon>Neoteleostei</taxon>
        <taxon>Acanthomorphata</taxon>
        <taxon>Eupercaria</taxon>
        <taxon>Perciformes</taxon>
        <taxon>Notothenioidei</taxon>
        <taxon>Nototheniidae</taxon>
        <taxon>Dissostichus</taxon>
    </lineage>
</organism>
<dbReference type="OrthoDB" id="6512834at2759"/>
<name>A0A7J5XBC4_DISMA</name>
<comment type="caution">
    <text evidence="3">The sequence shown here is derived from an EMBL/GenBank/DDBJ whole genome shotgun (WGS) entry which is preliminary data.</text>
</comment>
<feature type="compositionally biased region" description="Basic and acidic residues" evidence="1">
    <location>
        <begin position="190"/>
        <end position="199"/>
    </location>
</feature>
<feature type="domain" description="C2H2-type" evidence="2">
    <location>
        <begin position="3"/>
        <end position="26"/>
    </location>
</feature>
<evidence type="ECO:0000259" key="2">
    <source>
        <dbReference type="SMART" id="SM00355"/>
    </source>
</evidence>
<dbReference type="InterPro" id="IPR013087">
    <property type="entry name" value="Znf_C2H2_type"/>
</dbReference>
<reference evidence="3 4" key="1">
    <citation type="submission" date="2020-03" db="EMBL/GenBank/DDBJ databases">
        <title>Dissostichus mawsoni Genome sequencing and assembly.</title>
        <authorList>
            <person name="Park H."/>
        </authorList>
    </citation>
    <scope>NUCLEOTIDE SEQUENCE [LARGE SCALE GENOMIC DNA]</scope>
    <source>
        <strain evidence="3">DM0001</strain>
        <tissue evidence="3">Muscle</tissue>
    </source>
</reference>
<evidence type="ECO:0000313" key="4">
    <source>
        <dbReference type="Proteomes" id="UP000518266"/>
    </source>
</evidence>
<dbReference type="SMART" id="SM00355">
    <property type="entry name" value="ZnF_C2H2"/>
    <property type="match status" value="3"/>
</dbReference>